<keyword evidence="2" id="KW-1185">Reference proteome</keyword>
<name>A0A563W1R4_9CYAN</name>
<protein>
    <submittedName>
        <fullName evidence="1">Uncharacterized protein</fullName>
    </submittedName>
</protein>
<evidence type="ECO:0000313" key="2">
    <source>
        <dbReference type="Proteomes" id="UP000320055"/>
    </source>
</evidence>
<evidence type="ECO:0000313" key="1">
    <source>
        <dbReference type="EMBL" id="VEP17585.1"/>
    </source>
</evidence>
<gene>
    <name evidence="1" type="ORF">H1P_6290005</name>
</gene>
<reference evidence="1 2" key="1">
    <citation type="submission" date="2019-01" db="EMBL/GenBank/DDBJ databases">
        <authorList>
            <person name="Brito A."/>
        </authorList>
    </citation>
    <scope>NUCLEOTIDE SEQUENCE [LARGE SCALE GENOMIC DNA]</scope>
    <source>
        <strain evidence="1">1</strain>
    </source>
</reference>
<sequence length="45" mass="5049">MSLGLKQAGYTIKIVTYSIFESWIRSYGFDFAVIEGSTNSRAIAR</sequence>
<accession>A0A563W1R4</accession>
<organism evidence="1 2">
    <name type="scientific">Hyella patelloides LEGE 07179</name>
    <dbReference type="NCBI Taxonomy" id="945734"/>
    <lineage>
        <taxon>Bacteria</taxon>
        <taxon>Bacillati</taxon>
        <taxon>Cyanobacteriota</taxon>
        <taxon>Cyanophyceae</taxon>
        <taxon>Pleurocapsales</taxon>
        <taxon>Hyellaceae</taxon>
        <taxon>Hyella</taxon>
    </lineage>
</organism>
<proteinExistence type="predicted"/>
<dbReference type="Proteomes" id="UP000320055">
    <property type="component" value="Unassembled WGS sequence"/>
</dbReference>
<dbReference type="EMBL" id="CAACVJ010000589">
    <property type="protein sequence ID" value="VEP17585.1"/>
    <property type="molecule type" value="Genomic_DNA"/>
</dbReference>
<dbReference type="AlphaFoldDB" id="A0A563W1R4"/>